<evidence type="ECO:0000313" key="2">
    <source>
        <dbReference type="Proteomes" id="UP001480595"/>
    </source>
</evidence>
<comment type="caution">
    <text evidence="1">The sequence shown here is derived from an EMBL/GenBank/DDBJ whole genome shotgun (WGS) entry which is preliminary data.</text>
</comment>
<organism evidence="1 2">
    <name type="scientific">Apiospora phragmitis</name>
    <dbReference type="NCBI Taxonomy" id="2905665"/>
    <lineage>
        <taxon>Eukaryota</taxon>
        <taxon>Fungi</taxon>
        <taxon>Dikarya</taxon>
        <taxon>Ascomycota</taxon>
        <taxon>Pezizomycotina</taxon>
        <taxon>Sordariomycetes</taxon>
        <taxon>Xylariomycetidae</taxon>
        <taxon>Amphisphaeriales</taxon>
        <taxon>Apiosporaceae</taxon>
        <taxon>Apiospora</taxon>
    </lineage>
</organism>
<dbReference type="PANTHER" id="PTHR35394:SF5">
    <property type="entry name" value="DUF3176 DOMAIN-CONTAINING PROTEIN"/>
    <property type="match status" value="1"/>
</dbReference>
<keyword evidence="2" id="KW-1185">Reference proteome</keyword>
<reference evidence="1 2" key="1">
    <citation type="submission" date="2023-01" db="EMBL/GenBank/DDBJ databases">
        <title>Analysis of 21 Apiospora genomes using comparative genomics revels a genus with tremendous synthesis potential of carbohydrate active enzymes and secondary metabolites.</title>
        <authorList>
            <person name="Sorensen T."/>
        </authorList>
    </citation>
    <scope>NUCLEOTIDE SEQUENCE [LARGE SCALE GENOMIC DNA]</scope>
    <source>
        <strain evidence="1 2">CBS 135458</strain>
    </source>
</reference>
<dbReference type="GeneID" id="92086582"/>
<accession>A0ABR1WVF9</accession>
<dbReference type="Pfam" id="PF11374">
    <property type="entry name" value="DUF3176"/>
    <property type="match status" value="1"/>
</dbReference>
<dbReference type="EMBL" id="JAQQWL010000002">
    <property type="protein sequence ID" value="KAK8087136.1"/>
    <property type="molecule type" value="Genomic_DNA"/>
</dbReference>
<proteinExistence type="predicted"/>
<dbReference type="Proteomes" id="UP001480595">
    <property type="component" value="Unassembled WGS sequence"/>
</dbReference>
<dbReference type="InterPro" id="IPR021514">
    <property type="entry name" value="DUF3176"/>
</dbReference>
<dbReference type="RefSeq" id="XP_066721660.1">
    <property type="nucleotide sequence ID" value="XM_066853519.1"/>
</dbReference>
<sequence length="457" mass="50010">MIRGYEQIILGFDESGGIDIITDSADCDGSGVNDESGHYAGRRRALGFHGWLTFQAPHSCLIQPVSECLRQLKWLHLLQSPKSDRLTDIRMFDDASRGPMGSSKVFYKRPTNSISPPFHTADPPLRYEASRGRFGPFRAQIFPAQASPLEESPRDIPMKSAMNLALYVEPKLPDLDKQNGRERCIFTTPGGLQLYGDTSSSAHWGFTHTRVNISLDNATGNSKGGLFRLRAIRFTSNFANSSTWKDGLKVHECKFTLSALEYTDWSITNGTISPGRMDAYPLNLTKPGFLVGYTVLGPAAFPYNSTFSVNFVDLNDMRQILGDALAPAPPNSVQLNVPLYNSPDIPATLANISKAMPYRMLSGPNATVARVPVLTQQIVITVRWAWIALPAVLVFTMSVPARHRLPDAPRQAPDLEVLLDAALTVAGVLPHVQGGAETALDSVVLEDTDGGDHEPPH</sequence>
<dbReference type="PANTHER" id="PTHR35394">
    <property type="entry name" value="DUF3176 DOMAIN-CONTAINING PROTEIN"/>
    <property type="match status" value="1"/>
</dbReference>
<gene>
    <name evidence="1" type="ORF">PG994_002110</name>
</gene>
<protein>
    <submittedName>
        <fullName evidence="1">Uncharacterized protein</fullName>
    </submittedName>
</protein>
<name>A0ABR1WVF9_9PEZI</name>
<evidence type="ECO:0000313" key="1">
    <source>
        <dbReference type="EMBL" id="KAK8087136.1"/>
    </source>
</evidence>